<dbReference type="Gene3D" id="3.30.420.280">
    <property type="match status" value="1"/>
</dbReference>
<protein>
    <submittedName>
        <fullName evidence="1">Putative terminase</fullName>
    </submittedName>
</protein>
<dbReference type="EMBL" id="MT141396">
    <property type="protein sequence ID" value="QJA60125.1"/>
    <property type="molecule type" value="Genomic_DNA"/>
</dbReference>
<sequence>MALGRRPYLQKSDCDYKTQFKTPIKIRIVGEDFGKHIGGVIVPLLYEWIPRSEFTFKEGNPKKNQQGIPVFWTFNNGSTIELLSYEQDTDFFEGWDGQIVHFDEPPPRDIYIACKRGLIVKSGICMFSMTPLKEPWIYDQIVLRSETDESVFFIISEIRDNLIHEREWYGKKVPCGALTEESIIRFEADLTDDEKEARIRGRFMHLSGLVYKEFNPQTHRIPWFMPRGEWTWYEAIDPHPRKEKAVTIMAIAEDDTKYIVDEIWSKGLVKDIVQAILQKRKDYGYIPKFTLIDPLAVAPDQISNTTVLNEYINESGNKIYPLVGSKDRNRGIDLLKKELSVKYADKAGIYIMENCRETLYEFGHYIWKDREDIDNVKGKDEPEKTNDHMLENIHRILIAGAKYIPPRDESTKRVIRGIGR</sequence>
<organism evidence="1">
    <name type="scientific">viral metagenome</name>
    <dbReference type="NCBI Taxonomy" id="1070528"/>
    <lineage>
        <taxon>unclassified sequences</taxon>
        <taxon>metagenomes</taxon>
        <taxon>organismal metagenomes</taxon>
    </lineage>
</organism>
<name>A0A6M3ISK7_9ZZZZ</name>
<dbReference type="AlphaFoldDB" id="A0A6M3ISK7"/>
<evidence type="ECO:0000313" key="1">
    <source>
        <dbReference type="EMBL" id="QJA60125.1"/>
    </source>
</evidence>
<gene>
    <name evidence="1" type="ORF">MM415B01183_0019</name>
</gene>
<proteinExistence type="predicted"/>
<accession>A0A6M3ISK7</accession>
<reference evidence="1" key="1">
    <citation type="submission" date="2020-03" db="EMBL/GenBank/DDBJ databases">
        <title>The deep terrestrial virosphere.</title>
        <authorList>
            <person name="Holmfeldt K."/>
            <person name="Nilsson E."/>
            <person name="Simone D."/>
            <person name="Lopez-Fernandez M."/>
            <person name="Wu X."/>
            <person name="de Brujin I."/>
            <person name="Lundin D."/>
            <person name="Andersson A."/>
            <person name="Bertilsson S."/>
            <person name="Dopson M."/>
        </authorList>
    </citation>
    <scope>NUCLEOTIDE SEQUENCE</scope>
    <source>
        <strain evidence="1">MM415B01183</strain>
    </source>
</reference>